<dbReference type="EMBL" id="JAAGWQ010000277">
    <property type="protein sequence ID" value="KAF5657595.1"/>
    <property type="molecule type" value="Genomic_DNA"/>
</dbReference>
<organism evidence="1 2">
    <name type="scientific">Fusarium heterosporum</name>
    <dbReference type="NCBI Taxonomy" id="42747"/>
    <lineage>
        <taxon>Eukaryota</taxon>
        <taxon>Fungi</taxon>
        <taxon>Dikarya</taxon>
        <taxon>Ascomycota</taxon>
        <taxon>Pezizomycotina</taxon>
        <taxon>Sordariomycetes</taxon>
        <taxon>Hypocreomycetidae</taxon>
        <taxon>Hypocreales</taxon>
        <taxon>Nectriaceae</taxon>
        <taxon>Fusarium</taxon>
        <taxon>Fusarium heterosporum species complex</taxon>
    </lineage>
</organism>
<reference evidence="1 2" key="1">
    <citation type="submission" date="2020-05" db="EMBL/GenBank/DDBJ databases">
        <title>Identification and distribution of gene clusters putatively required for synthesis of sphingolipid metabolism inhibitors in phylogenetically diverse species of the filamentous fungus Fusarium.</title>
        <authorList>
            <person name="Kim H.-S."/>
            <person name="Busman M."/>
            <person name="Brown D.W."/>
            <person name="Divon H."/>
            <person name="Uhlig S."/>
            <person name="Proctor R.H."/>
        </authorList>
    </citation>
    <scope>NUCLEOTIDE SEQUENCE [LARGE SCALE GENOMIC DNA]</scope>
    <source>
        <strain evidence="1 2">NRRL 20693</strain>
    </source>
</reference>
<protein>
    <submittedName>
        <fullName evidence="1">Uncharacterized protein</fullName>
    </submittedName>
</protein>
<dbReference type="OrthoDB" id="21416at2759"/>
<sequence>MYPPEPNATKASRCLNLLLHDQYAQECRIGELLRQRAGLHGRALEEQDFYQHAARNWHIHLTALSSPDRDLVQLANRFLHSHQFVYWAEHLITDANDFQAIRSTEKMLTVWLRNLDDGYKALLHMHDYFEFPYKRNWDDRLLQWLAHMRLGFYYFDKGRMSDMASLRSEVAKGLSDLMGRSHRLALQASSDATYALLFNGELREAQKIYFKVVKDQKNVVDEHDPSPYYTYVYLAQTDYLMMDYRKSLGTLKLSEEGFIRAAGLHSNGHLVVQLWTAVISASLRDMKSSIKILELVRDKRKEQYGPDDSFGIAAQIFAGDLYRKLGVEGKALENIKPALSSRRAFWPVSHFLTLDTALILAITFRDFGYDSEATRIITELEQDENVNQEQNFIRSCQVKHMSALLLFDGGNINQAISELERFLIELDKERNNRALYWIRLDLAHMLRYREGEKDAESACALFDGIVTGLVHDKAISVDPTRRRAIAEKALNLYRSNKIDAAKDLLQGEKLRWVREESLWMWLGVPAADTAWMKPPQNVNPSL</sequence>
<evidence type="ECO:0000313" key="2">
    <source>
        <dbReference type="Proteomes" id="UP000567885"/>
    </source>
</evidence>
<proteinExistence type="predicted"/>
<accession>A0A8H5SPU9</accession>
<name>A0A8H5SPU9_FUSHE</name>
<evidence type="ECO:0000313" key="1">
    <source>
        <dbReference type="EMBL" id="KAF5657595.1"/>
    </source>
</evidence>
<dbReference type="AlphaFoldDB" id="A0A8H5SPU9"/>
<dbReference type="Proteomes" id="UP000567885">
    <property type="component" value="Unassembled WGS sequence"/>
</dbReference>
<gene>
    <name evidence="1" type="ORF">FHETE_10354</name>
</gene>
<keyword evidence="2" id="KW-1185">Reference proteome</keyword>
<comment type="caution">
    <text evidence="1">The sequence shown here is derived from an EMBL/GenBank/DDBJ whole genome shotgun (WGS) entry which is preliminary data.</text>
</comment>
<dbReference type="Gene3D" id="1.25.40.10">
    <property type="entry name" value="Tetratricopeptide repeat domain"/>
    <property type="match status" value="1"/>
</dbReference>
<dbReference type="InterPro" id="IPR011990">
    <property type="entry name" value="TPR-like_helical_dom_sf"/>
</dbReference>